<name>A0AAD5Y258_9FUNG</name>
<dbReference type="GO" id="GO:0006900">
    <property type="term" value="P:vesicle budding from membrane"/>
    <property type="evidence" value="ECO:0007669"/>
    <property type="project" value="TreeGrafter"/>
</dbReference>
<sequence>MDEYLSSSPFNEQWSNDTRMSALFSTSNNKMITSWWESVLEETLQKNLLSQNSLVFSADDLSEKFKRKNLVPKSLNNVLTHLIETNKITPLENFMNPQSWLSYILSNVIVAPFQWGLSHVVGTTFGITARNGKSAKISGDFVYLKFVQKMCENFIKKLNEEAVYSYDYLFTFEEFAKFFRNKLSNNIVSDLDLQVCIQHFKNNSELVDGCDKNGRLIFKFKNKSKPNEPLIVREIDSTVVAMRQTSDKLKSEIKHIKDAIDSALKECQLMLKCNQNDSAKLYLKKKKTLEKLLINKLEAAETLNSIDSRIQSCETEAELLASYELGADALKSVIVNSEKVTSVMDKVHHIFAEHTEVQEMLDFEQDAFLKNENIDENALELELEEMIKLEKAATETVIEEKNKNVMETLSNDLKLKLETLKSCPDVPKFDVTKTTKKVQEELLIE</sequence>
<dbReference type="GO" id="GO:0005771">
    <property type="term" value="C:multivesicular body"/>
    <property type="evidence" value="ECO:0007669"/>
    <property type="project" value="TreeGrafter"/>
</dbReference>
<reference evidence="6" key="1">
    <citation type="submission" date="2020-05" db="EMBL/GenBank/DDBJ databases">
        <title>Phylogenomic resolution of chytrid fungi.</title>
        <authorList>
            <person name="Stajich J.E."/>
            <person name="Amses K."/>
            <person name="Simmons R."/>
            <person name="Seto K."/>
            <person name="Myers J."/>
            <person name="Bonds A."/>
            <person name="Quandt C.A."/>
            <person name="Barry K."/>
            <person name="Liu P."/>
            <person name="Grigoriev I."/>
            <person name="Longcore J.E."/>
            <person name="James T.Y."/>
        </authorList>
    </citation>
    <scope>NUCLEOTIDE SEQUENCE</scope>
    <source>
        <strain evidence="6">JEL0476</strain>
    </source>
</reference>
<dbReference type="AlphaFoldDB" id="A0AAD5Y258"/>
<accession>A0AAD5Y258</accession>
<evidence type="ECO:0000313" key="6">
    <source>
        <dbReference type="EMBL" id="KAJ3223920.1"/>
    </source>
</evidence>
<dbReference type="GO" id="GO:0032511">
    <property type="term" value="P:late endosome to vacuole transport via multivesicular body sorting pathway"/>
    <property type="evidence" value="ECO:0007669"/>
    <property type="project" value="TreeGrafter"/>
</dbReference>
<dbReference type="Pfam" id="PF03357">
    <property type="entry name" value="Snf7"/>
    <property type="match status" value="1"/>
</dbReference>
<dbReference type="InterPro" id="IPR005024">
    <property type="entry name" value="Snf7_fam"/>
</dbReference>
<organism evidence="6 7">
    <name type="scientific">Clydaea vesicula</name>
    <dbReference type="NCBI Taxonomy" id="447962"/>
    <lineage>
        <taxon>Eukaryota</taxon>
        <taxon>Fungi</taxon>
        <taxon>Fungi incertae sedis</taxon>
        <taxon>Chytridiomycota</taxon>
        <taxon>Chytridiomycota incertae sedis</taxon>
        <taxon>Chytridiomycetes</taxon>
        <taxon>Lobulomycetales</taxon>
        <taxon>Lobulomycetaceae</taxon>
        <taxon>Clydaea</taxon>
    </lineage>
</organism>
<dbReference type="PANTHER" id="PTHR22761:SF10">
    <property type="entry name" value="GH13992P"/>
    <property type="match status" value="1"/>
</dbReference>
<evidence type="ECO:0000313" key="7">
    <source>
        <dbReference type="Proteomes" id="UP001211065"/>
    </source>
</evidence>
<dbReference type="PANTHER" id="PTHR22761">
    <property type="entry name" value="CHARGED MULTIVESICULAR BODY PROTEIN"/>
    <property type="match status" value="1"/>
</dbReference>
<comment type="subcellular location">
    <subcellularLocation>
        <location evidence="1">Endosome</location>
    </subcellularLocation>
</comment>
<protein>
    <recommendedName>
        <fullName evidence="4">Vacuolar-sorting protein SNF7</fullName>
    </recommendedName>
    <alternativeName>
        <fullName evidence="5">Vacuolar protein-sorting-associated protein 32</fullName>
    </alternativeName>
</protein>
<keyword evidence="3" id="KW-0967">Endosome</keyword>
<dbReference type="Proteomes" id="UP001211065">
    <property type="component" value="Unassembled WGS sequence"/>
</dbReference>
<keyword evidence="7" id="KW-1185">Reference proteome</keyword>
<dbReference type="Pfam" id="PF25880">
    <property type="entry name" value="WHD_CHMP7_1st"/>
    <property type="match status" value="1"/>
</dbReference>
<dbReference type="GO" id="GO:0009898">
    <property type="term" value="C:cytoplasmic side of plasma membrane"/>
    <property type="evidence" value="ECO:0007669"/>
    <property type="project" value="TreeGrafter"/>
</dbReference>
<comment type="similarity">
    <text evidence="2">Belongs to the SNF7 family.</text>
</comment>
<dbReference type="EMBL" id="JADGJW010000112">
    <property type="protein sequence ID" value="KAJ3223920.1"/>
    <property type="molecule type" value="Genomic_DNA"/>
</dbReference>
<gene>
    <name evidence="6" type="ORF">HK099_000516</name>
</gene>
<evidence type="ECO:0000256" key="3">
    <source>
        <dbReference type="ARBA" id="ARBA00022753"/>
    </source>
</evidence>
<evidence type="ECO:0000256" key="2">
    <source>
        <dbReference type="ARBA" id="ARBA00006190"/>
    </source>
</evidence>
<comment type="caution">
    <text evidence="6">The sequence shown here is derived from an EMBL/GenBank/DDBJ whole genome shotgun (WGS) entry which is preliminary data.</text>
</comment>
<evidence type="ECO:0000256" key="5">
    <source>
        <dbReference type="ARBA" id="ARBA00042586"/>
    </source>
</evidence>
<evidence type="ECO:0000256" key="4">
    <source>
        <dbReference type="ARBA" id="ARBA00040017"/>
    </source>
</evidence>
<evidence type="ECO:0000256" key="1">
    <source>
        <dbReference type="ARBA" id="ARBA00004177"/>
    </source>
</evidence>
<proteinExistence type="inferred from homology"/>
<dbReference type="GO" id="GO:0000815">
    <property type="term" value="C:ESCRT III complex"/>
    <property type="evidence" value="ECO:0007669"/>
    <property type="project" value="TreeGrafter"/>
</dbReference>